<dbReference type="GO" id="GO:0005634">
    <property type="term" value="C:nucleus"/>
    <property type="evidence" value="ECO:0007669"/>
    <property type="project" value="TreeGrafter"/>
</dbReference>
<dbReference type="NCBIfam" id="TIGR00229">
    <property type="entry name" value="sensory_box"/>
    <property type="match status" value="2"/>
</dbReference>
<accession>A0A126WZ15</accession>
<keyword evidence="4" id="KW-0288">FMN</keyword>
<evidence type="ECO:0000256" key="2">
    <source>
        <dbReference type="ARBA" id="ARBA00022606"/>
    </source>
</evidence>
<dbReference type="InterPro" id="IPR000014">
    <property type="entry name" value="PAS"/>
</dbReference>
<reference evidence="9" key="1">
    <citation type="journal article" date="2016" name="Proc. Natl. Acad. Sci. U.S.A.">
        <title>Functional and topological diversity of LOV domain photoreceptors.</title>
        <authorList>
            <person name="Glantz S.T."/>
            <person name="Carpenter E.J."/>
            <person name="Melkonian M."/>
            <person name="Gardner K.H."/>
            <person name="Boyden E.S."/>
            <person name="Wong G.K."/>
            <person name="Chow B.Y."/>
        </authorList>
    </citation>
    <scope>NUCLEOTIDE SEQUENCE</scope>
    <source>
        <strain evidence="9">JTIG_2004842</strain>
    </source>
</reference>
<organism evidence="9">
    <name type="scientific">Bryopsis plumosa</name>
    <name type="common">Green alga</name>
    <name type="synonym">Ulva plumosa</name>
    <dbReference type="NCBI Taxonomy" id="3130"/>
    <lineage>
        <taxon>Eukaryota</taxon>
        <taxon>Viridiplantae</taxon>
        <taxon>Chlorophyta</taxon>
        <taxon>core chlorophytes</taxon>
        <taxon>Ulvophyceae</taxon>
        <taxon>TCBD clade</taxon>
        <taxon>Bryopsidales</taxon>
        <taxon>Bryopsidineae</taxon>
        <taxon>Bryopsidaceae</taxon>
        <taxon>Bryopsis</taxon>
    </lineage>
</organism>
<evidence type="ECO:0000256" key="3">
    <source>
        <dbReference type="ARBA" id="ARBA00022630"/>
    </source>
</evidence>
<keyword evidence="1" id="KW-0600">Photoreceptor protein</keyword>
<feature type="region of interest" description="Disordered" evidence="6">
    <location>
        <begin position="357"/>
        <end position="380"/>
    </location>
</feature>
<dbReference type="Gene3D" id="3.30.450.20">
    <property type="entry name" value="PAS domain"/>
    <property type="match status" value="2"/>
</dbReference>
<dbReference type="InterPro" id="IPR035965">
    <property type="entry name" value="PAS-like_dom_sf"/>
</dbReference>
<evidence type="ECO:0000256" key="4">
    <source>
        <dbReference type="ARBA" id="ARBA00022643"/>
    </source>
</evidence>
<dbReference type="InterPro" id="IPR000700">
    <property type="entry name" value="PAS-assoc_C"/>
</dbReference>
<evidence type="ECO:0000256" key="5">
    <source>
        <dbReference type="ARBA" id="ARBA00022991"/>
    </source>
</evidence>
<dbReference type="PANTHER" id="PTHR47429:SF2">
    <property type="entry name" value="PROTEIN TWIN LOV 1"/>
    <property type="match status" value="1"/>
</dbReference>
<evidence type="ECO:0000313" key="9">
    <source>
        <dbReference type="EMBL" id="AML77588.1"/>
    </source>
</evidence>
<keyword evidence="5" id="KW-0157">Chromophore</keyword>
<evidence type="ECO:0000256" key="6">
    <source>
        <dbReference type="SAM" id="MobiDB-lite"/>
    </source>
</evidence>
<dbReference type="SMART" id="SM00086">
    <property type="entry name" value="PAC"/>
    <property type="match status" value="2"/>
</dbReference>
<keyword evidence="1" id="KW-0675">Receptor</keyword>
<feature type="compositionally biased region" description="Basic and acidic residues" evidence="6">
    <location>
        <begin position="360"/>
        <end position="380"/>
    </location>
</feature>
<dbReference type="PROSITE" id="PS50112">
    <property type="entry name" value="PAS"/>
    <property type="match status" value="1"/>
</dbReference>
<evidence type="ECO:0000256" key="1">
    <source>
        <dbReference type="ARBA" id="ARBA00022543"/>
    </source>
</evidence>
<evidence type="ECO:0000259" key="7">
    <source>
        <dbReference type="PROSITE" id="PS50112"/>
    </source>
</evidence>
<evidence type="ECO:0000259" key="8">
    <source>
        <dbReference type="PROSITE" id="PS50113"/>
    </source>
</evidence>
<feature type="domain" description="PAC" evidence="8">
    <location>
        <begin position="87"/>
        <end position="141"/>
    </location>
</feature>
<dbReference type="CDD" id="cd00130">
    <property type="entry name" value="PAS"/>
    <property type="match status" value="2"/>
</dbReference>
<proteinExistence type="evidence at transcript level"/>
<dbReference type="InterPro" id="IPR001610">
    <property type="entry name" value="PAC"/>
</dbReference>
<feature type="domain" description="PAS" evidence="7">
    <location>
        <begin position="13"/>
        <end position="86"/>
    </location>
</feature>
<dbReference type="PROSITE" id="PS50113">
    <property type="entry name" value="PAC"/>
    <property type="match status" value="2"/>
</dbReference>
<dbReference type="GO" id="GO:0009637">
    <property type="term" value="P:response to blue light"/>
    <property type="evidence" value="ECO:0007669"/>
    <property type="project" value="UniProtKB-ARBA"/>
</dbReference>
<protein>
    <submittedName>
        <fullName evidence="9">Putative LOV domain-containing protein</fullName>
    </submittedName>
</protein>
<keyword evidence="3" id="KW-0285">Flavoprotein</keyword>
<dbReference type="AlphaFoldDB" id="A0A126WZ15"/>
<dbReference type="SUPFAM" id="SSF55785">
    <property type="entry name" value="PYP-like sensor domain (PAS domain)"/>
    <property type="match status" value="2"/>
</dbReference>
<dbReference type="Pfam" id="PF13426">
    <property type="entry name" value="PAS_9"/>
    <property type="match status" value="2"/>
</dbReference>
<dbReference type="GO" id="GO:0009881">
    <property type="term" value="F:photoreceptor activity"/>
    <property type="evidence" value="ECO:0007669"/>
    <property type="project" value="UniProtKB-KW"/>
</dbReference>
<keyword evidence="2" id="KW-0716">Sensory transduction</keyword>
<dbReference type="SMART" id="SM00091">
    <property type="entry name" value="PAS"/>
    <property type="match status" value="2"/>
</dbReference>
<name>A0A126WZ15_BRYPL</name>
<feature type="domain" description="PAC" evidence="8">
    <location>
        <begin position="262"/>
        <end position="316"/>
    </location>
</feature>
<sequence length="380" mass="42176">MKQKQPSCSTYGVDQKLESALGAFDFAFVVTDPSQRDNPIRFASEAFYDLTGYSPNEVLNRNCRFLQGPETERRKVMEVRDAIREDRACKVCLLNYKKSGEKFWNQLYLEPILDENNSSRCYVGVLVDVTESLQKAIASKGVSMEDAEVTDEILAIAQSEEKSMSDICSMLLEDLQIKDTSCFSRLPASLMASLTAIQQSFVLVDAQQPDMPIVHAGETFIKMTGYPRDHVIGQNCRFLQGHDTDPKEIAKIRSAISSTPPSSVTTTILNYRYDGTPFWNALHISPIRGADGNVAFFVGVQLDVTRFPKTEEGGAVGRPKETVPECGLRGSRMPLKHKLAHSGTVGSVKIAVRSLTGGERGLRRDRNSCELPRRGSVDYS</sequence>
<dbReference type="PANTHER" id="PTHR47429">
    <property type="entry name" value="PROTEIN TWIN LOV 1"/>
    <property type="match status" value="1"/>
</dbReference>
<dbReference type="EMBL" id="KU699679">
    <property type="protein sequence ID" value="AML77588.1"/>
    <property type="molecule type" value="mRNA"/>
</dbReference>